<sequence>MPLTQEEVKGCRDAFLAFDVDRSGTIDVWELKSVLEAMGQRPTEDELFSLISEVDSDFSGTIDFSEFLRIIEKQKEKATAHNDEQDFIDAFVACGGNEDKSGVVKKETLVKIIKEDFGLTIDIEELIDAVDTDKSGEIEYDEFKSLLSKKAT</sequence>
<dbReference type="PANTHER" id="PTHR23048:SF0">
    <property type="entry name" value="CALMODULIN LIKE 3"/>
    <property type="match status" value="1"/>
</dbReference>
<dbReference type="EMBL" id="VLTM01000012">
    <property type="protein sequence ID" value="KAA0165556.1"/>
    <property type="molecule type" value="Genomic_DNA"/>
</dbReference>
<dbReference type="GO" id="GO:0005509">
    <property type="term" value="F:calcium ion binding"/>
    <property type="evidence" value="ECO:0007669"/>
    <property type="project" value="InterPro"/>
</dbReference>
<keyword evidence="3" id="KW-0106">Calcium</keyword>
<dbReference type="PROSITE" id="PS50222">
    <property type="entry name" value="EF_HAND_2"/>
    <property type="match status" value="3"/>
</dbReference>
<dbReference type="PANTHER" id="PTHR23048">
    <property type="entry name" value="MYOSIN LIGHT CHAIN 1, 3"/>
    <property type="match status" value="1"/>
</dbReference>
<dbReference type="InterPro" id="IPR018247">
    <property type="entry name" value="EF_Hand_1_Ca_BS"/>
</dbReference>
<dbReference type="Pfam" id="PF13499">
    <property type="entry name" value="EF-hand_7"/>
    <property type="match status" value="1"/>
</dbReference>
<dbReference type="FunFam" id="1.10.238.10:FF:000003">
    <property type="entry name" value="Calmodulin A"/>
    <property type="match status" value="1"/>
</dbReference>
<dbReference type="EMBL" id="VLTN01000001">
    <property type="protein sequence ID" value="KAA0157597.1"/>
    <property type="molecule type" value="Genomic_DNA"/>
</dbReference>
<evidence type="ECO:0000313" key="7">
    <source>
        <dbReference type="EMBL" id="KAA0172018.1"/>
    </source>
</evidence>
<dbReference type="InterPro" id="IPR050230">
    <property type="entry name" value="CALM/Myosin/TropC-like"/>
</dbReference>
<dbReference type="Gene3D" id="1.10.238.10">
    <property type="entry name" value="EF-hand"/>
    <property type="match status" value="2"/>
</dbReference>
<evidence type="ECO:0000313" key="12">
    <source>
        <dbReference type="Proteomes" id="UP000325113"/>
    </source>
</evidence>
<dbReference type="Pfam" id="PF00036">
    <property type="entry name" value="EF-hand_1"/>
    <property type="match status" value="1"/>
</dbReference>
<dbReference type="EMBL" id="VLTL01000003">
    <property type="protein sequence ID" value="KAA0172018.1"/>
    <property type="molecule type" value="Genomic_DNA"/>
</dbReference>
<dbReference type="Proteomes" id="UP000324907">
    <property type="component" value="Unassembled WGS sequence"/>
</dbReference>
<evidence type="ECO:0000313" key="9">
    <source>
        <dbReference type="Proteomes" id="UP000322899"/>
    </source>
</evidence>
<proteinExistence type="predicted"/>
<feature type="domain" description="EF-hand" evidence="4">
    <location>
        <begin position="42"/>
        <end position="77"/>
    </location>
</feature>
<dbReference type="Proteomes" id="UP000323011">
    <property type="component" value="Unassembled WGS sequence"/>
</dbReference>
<organism evidence="5 10">
    <name type="scientific">Cafeteria roenbergensis</name>
    <name type="common">Marine flagellate</name>
    <dbReference type="NCBI Taxonomy" id="33653"/>
    <lineage>
        <taxon>Eukaryota</taxon>
        <taxon>Sar</taxon>
        <taxon>Stramenopiles</taxon>
        <taxon>Bigyra</taxon>
        <taxon>Opalozoa</taxon>
        <taxon>Bicosoecida</taxon>
        <taxon>Cafeteriaceae</taxon>
        <taxon>Cafeteria</taxon>
    </lineage>
</organism>
<dbReference type="SMART" id="SM00054">
    <property type="entry name" value="EFh"/>
    <property type="match status" value="3"/>
</dbReference>
<dbReference type="AlphaFoldDB" id="A0A5A8CYZ5"/>
<feature type="domain" description="EF-hand" evidence="4">
    <location>
        <begin position="6"/>
        <end position="41"/>
    </location>
</feature>
<evidence type="ECO:0000256" key="1">
    <source>
        <dbReference type="ARBA" id="ARBA00020786"/>
    </source>
</evidence>
<evidence type="ECO:0000313" key="6">
    <source>
        <dbReference type="EMBL" id="KAA0165556.1"/>
    </source>
</evidence>
<evidence type="ECO:0000256" key="2">
    <source>
        <dbReference type="ARBA" id="ARBA00022737"/>
    </source>
</evidence>
<name>A0A5A8CYZ5_CAFRO</name>
<dbReference type="InterPro" id="IPR002048">
    <property type="entry name" value="EF_hand_dom"/>
</dbReference>
<dbReference type="OMA" id="DMWRIRE"/>
<reference evidence="9 10" key="1">
    <citation type="submission" date="2019-07" db="EMBL/GenBank/DDBJ databases">
        <title>Genomes of Cafeteria roenbergensis.</title>
        <authorList>
            <person name="Fischer M.G."/>
            <person name="Hackl T."/>
            <person name="Roman M."/>
        </authorList>
    </citation>
    <scope>NUCLEOTIDE SEQUENCE [LARGE SCALE GENOMIC DNA]</scope>
    <source>
        <strain evidence="5 10">BVI</strain>
        <strain evidence="6 12">Cflag</strain>
        <strain evidence="8 9">E4-10P</strain>
        <strain evidence="7 11">RCC970-E3</strain>
    </source>
</reference>
<dbReference type="InterPro" id="IPR011992">
    <property type="entry name" value="EF-hand-dom_pair"/>
</dbReference>
<protein>
    <recommendedName>
        <fullName evidence="1">Calmodulin</fullName>
    </recommendedName>
</protein>
<keyword evidence="10" id="KW-1185">Reference proteome</keyword>
<feature type="domain" description="EF-hand" evidence="4">
    <location>
        <begin position="118"/>
        <end position="152"/>
    </location>
</feature>
<dbReference type="CDD" id="cd00051">
    <property type="entry name" value="EFh"/>
    <property type="match status" value="1"/>
</dbReference>
<evidence type="ECO:0000259" key="4">
    <source>
        <dbReference type="PROSITE" id="PS50222"/>
    </source>
</evidence>
<keyword evidence="2" id="KW-0677">Repeat</keyword>
<dbReference type="Proteomes" id="UP000325113">
    <property type="component" value="Unassembled WGS sequence"/>
</dbReference>
<dbReference type="OrthoDB" id="26525at2759"/>
<gene>
    <name evidence="8" type="ORF">FNF27_00520</name>
    <name evidence="7" type="ORF">FNF28_00335</name>
    <name evidence="5" type="ORF">FNF29_00173</name>
    <name evidence="6" type="ORF">FNF31_01901</name>
</gene>
<evidence type="ECO:0000256" key="3">
    <source>
        <dbReference type="ARBA" id="ARBA00022837"/>
    </source>
</evidence>
<evidence type="ECO:0000313" key="10">
    <source>
        <dbReference type="Proteomes" id="UP000323011"/>
    </source>
</evidence>
<dbReference type="SUPFAM" id="SSF47473">
    <property type="entry name" value="EF-hand"/>
    <property type="match status" value="1"/>
</dbReference>
<evidence type="ECO:0000313" key="5">
    <source>
        <dbReference type="EMBL" id="KAA0157597.1"/>
    </source>
</evidence>
<evidence type="ECO:0000313" key="11">
    <source>
        <dbReference type="Proteomes" id="UP000324907"/>
    </source>
</evidence>
<accession>A0A5A8CYZ5</accession>
<evidence type="ECO:0000313" key="8">
    <source>
        <dbReference type="EMBL" id="KAA0177972.1"/>
    </source>
</evidence>
<dbReference type="PROSITE" id="PS00018">
    <property type="entry name" value="EF_HAND_1"/>
    <property type="match status" value="2"/>
</dbReference>
<comment type="caution">
    <text evidence="5">The sequence shown here is derived from an EMBL/GenBank/DDBJ whole genome shotgun (WGS) entry which is preliminary data.</text>
</comment>
<dbReference type="Proteomes" id="UP000322899">
    <property type="component" value="Unassembled WGS sequence"/>
</dbReference>
<dbReference type="GO" id="GO:0016460">
    <property type="term" value="C:myosin II complex"/>
    <property type="evidence" value="ECO:0007669"/>
    <property type="project" value="TreeGrafter"/>
</dbReference>
<dbReference type="EMBL" id="VLTO01000002">
    <property type="protein sequence ID" value="KAA0177972.1"/>
    <property type="molecule type" value="Genomic_DNA"/>
</dbReference>